<dbReference type="AlphaFoldDB" id="A0A0W0GE25"/>
<dbReference type="Proteomes" id="UP000054988">
    <property type="component" value="Unassembled WGS sequence"/>
</dbReference>
<protein>
    <submittedName>
        <fullName evidence="1">Uncharacterized protein</fullName>
    </submittedName>
</protein>
<organism evidence="1 2">
    <name type="scientific">Moniliophthora roreri</name>
    <name type="common">Frosty pod rot fungus</name>
    <name type="synonym">Monilia roreri</name>
    <dbReference type="NCBI Taxonomy" id="221103"/>
    <lineage>
        <taxon>Eukaryota</taxon>
        <taxon>Fungi</taxon>
        <taxon>Dikarya</taxon>
        <taxon>Basidiomycota</taxon>
        <taxon>Agaricomycotina</taxon>
        <taxon>Agaricomycetes</taxon>
        <taxon>Agaricomycetidae</taxon>
        <taxon>Agaricales</taxon>
        <taxon>Marasmiineae</taxon>
        <taxon>Marasmiaceae</taxon>
        <taxon>Moniliophthora</taxon>
    </lineage>
</organism>
<dbReference type="EMBL" id="LATX01000242">
    <property type="protein sequence ID" value="KTB46821.1"/>
    <property type="molecule type" value="Genomic_DNA"/>
</dbReference>
<name>A0A0W0GE25_MONRR</name>
<comment type="caution">
    <text evidence="1">The sequence shown here is derived from an EMBL/GenBank/DDBJ whole genome shotgun (WGS) entry which is preliminary data.</text>
</comment>
<evidence type="ECO:0000313" key="1">
    <source>
        <dbReference type="EMBL" id="KTB46821.1"/>
    </source>
</evidence>
<accession>A0A0W0GE25</accession>
<proteinExistence type="predicted"/>
<gene>
    <name evidence="1" type="ORF">WG66_602</name>
</gene>
<reference evidence="1 2" key="1">
    <citation type="submission" date="2015-12" db="EMBL/GenBank/DDBJ databases">
        <title>Draft genome sequence of Moniliophthora roreri, the causal agent of frosty pod rot of cacao.</title>
        <authorList>
            <person name="Aime M.C."/>
            <person name="Diaz-Valderrama J.R."/>
            <person name="Kijpornyongpan T."/>
            <person name="Phillips-Mora W."/>
        </authorList>
    </citation>
    <scope>NUCLEOTIDE SEQUENCE [LARGE SCALE GENOMIC DNA]</scope>
    <source>
        <strain evidence="1 2">MCA 2952</strain>
    </source>
</reference>
<sequence length="17" mass="2000">MLLLSPYDARPVVRKQN</sequence>
<evidence type="ECO:0000313" key="2">
    <source>
        <dbReference type="Proteomes" id="UP000054988"/>
    </source>
</evidence>